<feature type="compositionally biased region" description="Low complexity" evidence="5">
    <location>
        <begin position="803"/>
        <end position="821"/>
    </location>
</feature>
<feature type="region of interest" description="Disordered" evidence="5">
    <location>
        <begin position="1325"/>
        <end position="1485"/>
    </location>
</feature>
<protein>
    <submittedName>
        <fullName evidence="8">Soluble scavenger receptor cysteine-rich domain-containing protein SSC5D isoform X1</fullName>
    </submittedName>
</protein>
<keyword evidence="7" id="KW-1185">Reference proteome</keyword>
<gene>
    <name evidence="8" type="primary">SSC5D</name>
</gene>
<feature type="region of interest" description="Disordered" evidence="5">
    <location>
        <begin position="175"/>
        <end position="252"/>
    </location>
</feature>
<dbReference type="PANTHER" id="PTHR19331:SF487">
    <property type="entry name" value="SOLUBLE SCAVENGER RECEPTOR CYSTEINE-RICH DOMAIN-CONTAINING PROTEIN SSC5D"/>
    <property type="match status" value="1"/>
</dbReference>
<feature type="region of interest" description="Disordered" evidence="5">
    <location>
        <begin position="934"/>
        <end position="1300"/>
    </location>
</feature>
<feature type="compositionally biased region" description="Low complexity" evidence="5">
    <location>
        <begin position="1347"/>
        <end position="1459"/>
    </location>
</feature>
<reference evidence="7" key="1">
    <citation type="journal article" date="2022" name="J. Hered.">
        <title>A De Novo Chromosome-Level Genome Assembly of the White-Tailed Deer, Odocoileus Virginianus.</title>
        <authorList>
            <person name="London E.W."/>
            <person name="Roca A.L."/>
            <person name="Novakofski J.E."/>
            <person name="Mateus-Pinilla N.E."/>
        </authorList>
    </citation>
    <scope>NUCLEOTIDE SEQUENCE [LARGE SCALE GENOMIC DNA]</scope>
</reference>
<feature type="disulfide bond" evidence="4">
    <location>
        <begin position="893"/>
        <end position="903"/>
    </location>
</feature>
<feature type="compositionally biased region" description="Low complexity" evidence="5">
    <location>
        <begin position="1469"/>
        <end position="1481"/>
    </location>
</feature>
<feature type="disulfide bond" evidence="4">
    <location>
        <begin position="862"/>
        <end position="923"/>
    </location>
</feature>
<dbReference type="PROSITE" id="PS00420">
    <property type="entry name" value="SRCR_1"/>
    <property type="match status" value="5"/>
</dbReference>
<dbReference type="PRINTS" id="PR00258">
    <property type="entry name" value="SPERACTRCPTR"/>
</dbReference>
<feature type="disulfide bond" evidence="4">
    <location>
        <begin position="323"/>
        <end position="333"/>
    </location>
</feature>
<feature type="region of interest" description="Disordered" evidence="5">
    <location>
        <begin position="1"/>
        <end position="28"/>
    </location>
</feature>
<keyword evidence="3 4" id="KW-1015">Disulfide bond</keyword>
<feature type="disulfide bond" evidence="4">
    <location>
        <begin position="279"/>
        <end position="343"/>
    </location>
</feature>
<feature type="region of interest" description="Disordered" evidence="5">
    <location>
        <begin position="1700"/>
        <end position="1721"/>
    </location>
</feature>
<feature type="compositionally biased region" description="Polar residues" evidence="5">
    <location>
        <begin position="1325"/>
        <end position="1346"/>
    </location>
</feature>
<evidence type="ECO:0000256" key="5">
    <source>
        <dbReference type="SAM" id="MobiDB-lite"/>
    </source>
</evidence>
<feature type="disulfide bond" evidence="4">
    <location>
        <begin position="594"/>
        <end position="604"/>
    </location>
</feature>
<feature type="disulfide bond" evidence="4">
    <location>
        <begin position="429"/>
        <end position="439"/>
    </location>
</feature>
<feature type="compositionally biased region" description="Polar residues" evidence="5">
    <location>
        <begin position="773"/>
        <end position="782"/>
    </location>
</feature>
<reference evidence="8" key="2">
    <citation type="submission" date="2025-08" db="UniProtKB">
        <authorList>
            <consortium name="RefSeq"/>
        </authorList>
    </citation>
    <scope>IDENTIFICATION</scope>
    <source>
        <tissue evidence="8">Tongue muscle</tissue>
    </source>
</reference>
<dbReference type="SUPFAM" id="SSF56487">
    <property type="entry name" value="SRCR-like"/>
    <property type="match status" value="5"/>
</dbReference>
<dbReference type="PROSITE" id="PS50287">
    <property type="entry name" value="SRCR_2"/>
    <property type="match status" value="5"/>
</dbReference>
<feature type="disulfide bond" evidence="4">
    <location>
        <begin position="292"/>
        <end position="353"/>
    </location>
</feature>
<dbReference type="Proteomes" id="UP001652640">
    <property type="component" value="Chromosome 20"/>
</dbReference>
<feature type="compositionally biased region" description="Basic residues" evidence="5">
    <location>
        <begin position="683"/>
        <end position="694"/>
    </location>
</feature>
<proteinExistence type="predicted"/>
<dbReference type="InterPro" id="IPR036772">
    <property type="entry name" value="SRCR-like_dom_sf"/>
</dbReference>
<dbReference type="Pfam" id="PF00530">
    <property type="entry name" value="SRCR"/>
    <property type="match status" value="5"/>
</dbReference>
<evidence type="ECO:0000259" key="6">
    <source>
        <dbReference type="PROSITE" id="PS50287"/>
    </source>
</evidence>
<feature type="compositionally biased region" description="Low complexity" evidence="5">
    <location>
        <begin position="1700"/>
        <end position="1710"/>
    </location>
</feature>
<feature type="compositionally biased region" description="Polar residues" evidence="5">
    <location>
        <begin position="1210"/>
        <end position="1244"/>
    </location>
</feature>
<feature type="compositionally biased region" description="Low complexity" evidence="5">
    <location>
        <begin position="1527"/>
        <end position="1544"/>
    </location>
</feature>
<feature type="disulfide bond" evidence="4">
    <location>
        <begin position="385"/>
        <end position="449"/>
    </location>
</feature>
<feature type="domain" description="SRCR" evidence="6">
    <location>
        <begin position="524"/>
        <end position="625"/>
    </location>
</feature>
<dbReference type="SMART" id="SM00202">
    <property type="entry name" value="SR"/>
    <property type="match status" value="5"/>
</dbReference>
<feature type="compositionally biased region" description="Low complexity" evidence="5">
    <location>
        <begin position="1128"/>
        <end position="1143"/>
    </location>
</feature>
<evidence type="ECO:0000313" key="8">
    <source>
        <dbReference type="RefSeq" id="XP_070306439.1"/>
    </source>
</evidence>
<name>A0ABM4GSZ2_ODOVR</name>
<feature type="compositionally biased region" description="Polar residues" evidence="5">
    <location>
        <begin position="1250"/>
        <end position="1262"/>
    </location>
</feature>
<dbReference type="Gene3D" id="3.10.250.10">
    <property type="entry name" value="SRCR-like domain"/>
    <property type="match status" value="5"/>
</dbReference>
<feature type="disulfide bond" evidence="4">
    <location>
        <begin position="111"/>
        <end position="172"/>
    </location>
</feature>
<evidence type="ECO:0000256" key="2">
    <source>
        <dbReference type="ARBA" id="ARBA00022737"/>
    </source>
</evidence>
<feature type="domain" description="SRCR" evidence="6">
    <location>
        <begin position="360"/>
        <end position="460"/>
    </location>
</feature>
<feature type="domain" description="SRCR" evidence="6">
    <location>
        <begin position="824"/>
        <end position="924"/>
    </location>
</feature>
<evidence type="ECO:0000256" key="4">
    <source>
        <dbReference type="PROSITE-ProRule" id="PRU00196"/>
    </source>
</evidence>
<feature type="disulfide bond" evidence="4">
    <location>
        <begin position="142"/>
        <end position="152"/>
    </location>
</feature>
<evidence type="ECO:0000256" key="1">
    <source>
        <dbReference type="ARBA" id="ARBA00022729"/>
    </source>
</evidence>
<comment type="caution">
    <text evidence="4">Lacks conserved residue(s) required for the propagation of feature annotation.</text>
</comment>
<feature type="compositionally biased region" description="Polar residues" evidence="5">
    <location>
        <begin position="1113"/>
        <end position="1127"/>
    </location>
</feature>
<accession>A0ABM4GSZ2</accession>
<feature type="compositionally biased region" description="Low complexity" evidence="5">
    <location>
        <begin position="1605"/>
        <end position="1619"/>
    </location>
</feature>
<feature type="region of interest" description="Disordered" evidence="5">
    <location>
        <begin position="470"/>
        <end position="525"/>
    </location>
</feature>
<feature type="disulfide bond" evidence="4">
    <location>
        <begin position="98"/>
        <end position="162"/>
    </location>
</feature>
<feature type="compositionally biased region" description="Pro residues" evidence="5">
    <location>
        <begin position="1"/>
        <end position="14"/>
    </location>
</feature>
<feature type="disulfide bond" evidence="4">
    <location>
        <begin position="398"/>
        <end position="459"/>
    </location>
</feature>
<feature type="domain" description="SRCR" evidence="6">
    <location>
        <begin position="254"/>
        <end position="354"/>
    </location>
</feature>
<evidence type="ECO:0000256" key="3">
    <source>
        <dbReference type="ARBA" id="ARBA00023157"/>
    </source>
</evidence>
<dbReference type="RefSeq" id="XP_070306439.1">
    <property type="nucleotide sequence ID" value="XM_070450338.1"/>
</dbReference>
<feature type="region of interest" description="Disordered" evidence="5">
    <location>
        <begin position="1504"/>
        <end position="1619"/>
    </location>
</feature>
<keyword evidence="1" id="KW-0732">Signal</keyword>
<feature type="disulfide bond" evidence="4">
    <location>
        <begin position="849"/>
        <end position="913"/>
    </location>
</feature>
<dbReference type="PANTHER" id="PTHR19331">
    <property type="entry name" value="SCAVENGER RECEPTOR DOMAIN-CONTAINING"/>
    <property type="match status" value="1"/>
</dbReference>
<keyword evidence="2" id="KW-0677">Repeat</keyword>
<feature type="compositionally biased region" description="Low complexity" evidence="5">
    <location>
        <begin position="1186"/>
        <end position="1202"/>
    </location>
</feature>
<evidence type="ECO:0000313" key="7">
    <source>
        <dbReference type="Proteomes" id="UP001652640"/>
    </source>
</evidence>
<feature type="region of interest" description="Disordered" evidence="5">
    <location>
        <begin position="653"/>
        <end position="821"/>
    </location>
</feature>
<feature type="compositionally biased region" description="Low complexity" evidence="5">
    <location>
        <begin position="1556"/>
        <end position="1568"/>
    </location>
</feature>
<sequence>MPGPGSPSLGPWPPACAHDPHSTSAGPRGHPASCFLRGSWSRPCRTAPSPCPPCRPRDLQGVTASPLSHAERLRLADGPHGCAGRLEVWHGGRWGTVCDDGWDLRDAAVACRELGCGGALAAPGGAFFGEGAGPVWLSELACRGGERQLGLCPHRGWKAHICSHEEDAGVVCAGQRGTDSRDRDDPPSVLDGDPWPGLAGELSPSSEEPPVTPAPRPAGTSQNGSRKKSPRPPKLAKSTRAPVLTAGAPRQERLRLVSGPHGCAGRLEVWHGGRWGTVCDDGWDLRDAAVACRELGCGGALAAPGGARFGPGAGPVWMDDVGCGGGEQTLRDCPRSPWGRSNCDHSEDAGLVCTGPAPRLRLADGPHGCAGRLEVWHGGRWGTVCDDGWDLRDAAVACRELGCGGALAAPGGAFFGEGAGPILLDDLRCRGNETALRFCPARPWGQHDCHHREDAGAVCDGMPLGYVPPTAPAAGSNSSGPRGAASRPPPPMVSQAPRTPGVSAPPALPTALQEPGPDAGSPQLRLVAGPSRCSGRLEVWHAGRWGTVCDDGWDLRDAAVVCRELGCGGPRQPDPTAGRFGWGAGPIWLDDVKCAGTEAALTDCPAAPWGKHNCAHNEDVGVTCTGTPGLDSISDPFSWSWIPSLGRDPDAWLPGELATKPSARRTPSVPEKTTTKAPGKMPKSTKKWVTKNAKRPTTQPLAMPTTKHSRVLGTQSPPELTSRTTTSSTPATGASQRLTSEFTTRLTTEAPHRLTSHTTATRTSRAPRERTSKTVATPTTQGPRLVTSEATAEPSAELPGQGSPESSTDPAPSPTSAAAGPFRVRLADGPNRCAGRLEVWHAGRWGTVCDDGWDLRDGMVACWELGCGRIRPRVGKTHYGPGTGPIWLDDVGCKGSESSLSDCPARAWGQHNCDHEEDVGLTCTGYADEEDYPPWTWDPTSGEDLAKGTTAAGVPGHTLSRETTGSPGAPAPATRRLPSTGDKGCREPSQTGDTPSGGVPAKETPTAATPGPPGTTRSSGHPSLAPRLRGDTGSPRRPWPERRLRPTTARTAPAAPSPAPSAAPGSARPPLTSARPPLTSASAPPLTRTAASTPEATPDAPSAVPPSPAAASRGSTHRTSTSPSLTGPSHDAAAAPAPTSGLSPTPPPTAPKELTSDPSAPAAATRLSPTSGLIPELDRAPGRGTSPQPSSVPEPSSSPDRSTGPHPTTAPYSTMTPHPAVTSHTTTAPYSTMTSHPAATSHPTTAPYFTMTSHPAATSHPTTAPYFTMTSHPAATSHPTTAPYSTMTSHPAATSHPTTAPYFTMTSHPAATSHPTTIQYSTMTSHHAVTSHPTTAPYSTMTSHPAATSHPTTTLYPTATPRATTTPYPTTTPHPTVTSHPTTALYPTSTPHATTTPYPTTTPQSTSTPHPTTTPAPITTAQSTTTSHPTTTFHPIMTPHPATIPHPTTTPHAATTPHPTTTPHPITTPYPATTPHLTTTTYRSMTPDLTSAPVVTAKSILTSLETEPPSPSPVKPSLHPQLTFTGPHHPSTSPASESSLSPVPGMDILSTENFKPATSQSPQVTSPPTQTPPSAPDSTVTPVGSSGDHLTPMAHPLDQPPPDHLSLGPAPSPSSGPLGPCEVPVPPVRVMACEPPALVELVAAVRDVGSQLQRLNQALERDQQERRALGLGLTQLVEAAQGLGQLGEVVKRLAEVAWPPTTPVPTTTTPEWEERPLRGDV</sequence>
<feature type="compositionally biased region" description="Polar residues" evidence="5">
    <location>
        <begin position="1268"/>
        <end position="1298"/>
    </location>
</feature>
<keyword evidence="8" id="KW-0675">Receptor</keyword>
<feature type="compositionally biased region" description="Low complexity" evidence="5">
    <location>
        <begin position="716"/>
        <end position="732"/>
    </location>
</feature>
<organism evidence="7 8">
    <name type="scientific">Odocoileus virginianus</name>
    <name type="common">White-tailed deer</name>
    <dbReference type="NCBI Taxonomy" id="9874"/>
    <lineage>
        <taxon>Eukaryota</taxon>
        <taxon>Metazoa</taxon>
        <taxon>Chordata</taxon>
        <taxon>Craniata</taxon>
        <taxon>Vertebrata</taxon>
        <taxon>Euteleostomi</taxon>
        <taxon>Mammalia</taxon>
        <taxon>Eutheria</taxon>
        <taxon>Laurasiatheria</taxon>
        <taxon>Artiodactyla</taxon>
        <taxon>Ruminantia</taxon>
        <taxon>Pecora</taxon>
        <taxon>Cervidae</taxon>
        <taxon>Odocoileinae</taxon>
        <taxon>Odocoileus</taxon>
    </lineage>
</organism>
<dbReference type="GeneID" id="110150039"/>
<feature type="compositionally biased region" description="Basic and acidic residues" evidence="5">
    <location>
        <begin position="1712"/>
        <end position="1721"/>
    </location>
</feature>
<feature type="compositionally biased region" description="Polar residues" evidence="5">
    <location>
        <begin position="733"/>
        <end position="747"/>
    </location>
</feature>
<feature type="domain" description="SRCR" evidence="6">
    <location>
        <begin position="73"/>
        <end position="173"/>
    </location>
</feature>
<dbReference type="InterPro" id="IPR001190">
    <property type="entry name" value="SRCR"/>
</dbReference>